<sequence length="51" mass="5736">MAPTMAVPIPAKTFPEMSIRKADDNARRPSSELRIPRSLRKEAMTAKEQPL</sequence>
<comment type="caution">
    <text evidence="1">The sequence shown here is derived from an EMBL/GenBank/DDBJ whole genome shotgun (WGS) entry which is preliminary data.</text>
</comment>
<dbReference type="EMBL" id="LXQA010093726">
    <property type="protein sequence ID" value="MCI14776.1"/>
    <property type="molecule type" value="Genomic_DNA"/>
</dbReference>
<accession>A0A392PTZ2</accession>
<proteinExistence type="predicted"/>
<name>A0A392PTZ2_9FABA</name>
<reference evidence="1 2" key="1">
    <citation type="journal article" date="2018" name="Front. Plant Sci.">
        <title>Red Clover (Trifolium pratense) and Zigzag Clover (T. medium) - A Picture of Genomic Similarities and Differences.</title>
        <authorList>
            <person name="Dluhosova J."/>
            <person name="Istvanek J."/>
            <person name="Nedelnik J."/>
            <person name="Repkova J."/>
        </authorList>
    </citation>
    <scope>NUCLEOTIDE SEQUENCE [LARGE SCALE GENOMIC DNA]</scope>
    <source>
        <strain evidence="2">cv. 10/8</strain>
        <tissue evidence="1">Leaf</tissue>
    </source>
</reference>
<dbReference type="Proteomes" id="UP000265520">
    <property type="component" value="Unassembled WGS sequence"/>
</dbReference>
<keyword evidence="2" id="KW-1185">Reference proteome</keyword>
<organism evidence="1 2">
    <name type="scientific">Trifolium medium</name>
    <dbReference type="NCBI Taxonomy" id="97028"/>
    <lineage>
        <taxon>Eukaryota</taxon>
        <taxon>Viridiplantae</taxon>
        <taxon>Streptophyta</taxon>
        <taxon>Embryophyta</taxon>
        <taxon>Tracheophyta</taxon>
        <taxon>Spermatophyta</taxon>
        <taxon>Magnoliopsida</taxon>
        <taxon>eudicotyledons</taxon>
        <taxon>Gunneridae</taxon>
        <taxon>Pentapetalae</taxon>
        <taxon>rosids</taxon>
        <taxon>fabids</taxon>
        <taxon>Fabales</taxon>
        <taxon>Fabaceae</taxon>
        <taxon>Papilionoideae</taxon>
        <taxon>50 kb inversion clade</taxon>
        <taxon>NPAAA clade</taxon>
        <taxon>Hologalegina</taxon>
        <taxon>IRL clade</taxon>
        <taxon>Trifolieae</taxon>
        <taxon>Trifolium</taxon>
    </lineage>
</organism>
<evidence type="ECO:0000313" key="1">
    <source>
        <dbReference type="EMBL" id="MCI14776.1"/>
    </source>
</evidence>
<dbReference type="AlphaFoldDB" id="A0A392PTZ2"/>
<evidence type="ECO:0000313" key="2">
    <source>
        <dbReference type="Proteomes" id="UP000265520"/>
    </source>
</evidence>
<protein>
    <submittedName>
        <fullName evidence="1">Uncharacterized protein</fullName>
    </submittedName>
</protein>